<feature type="region of interest" description="Disordered" evidence="6">
    <location>
        <begin position="427"/>
        <end position="452"/>
    </location>
</feature>
<feature type="compositionally biased region" description="Polar residues" evidence="6">
    <location>
        <begin position="325"/>
        <end position="337"/>
    </location>
</feature>
<feature type="region of interest" description="Disordered" evidence="6">
    <location>
        <begin position="161"/>
        <end position="211"/>
    </location>
</feature>
<dbReference type="Pfam" id="PF00412">
    <property type="entry name" value="LIM"/>
    <property type="match status" value="1"/>
</dbReference>
<evidence type="ECO:0000313" key="9">
    <source>
        <dbReference type="Proteomes" id="UP000620104"/>
    </source>
</evidence>
<dbReference type="CDD" id="cd09397">
    <property type="entry name" value="LIM1_UF1"/>
    <property type="match status" value="1"/>
</dbReference>
<feature type="region of interest" description="Disordered" evidence="6">
    <location>
        <begin position="241"/>
        <end position="302"/>
    </location>
</feature>
<evidence type="ECO:0000256" key="4">
    <source>
        <dbReference type="ARBA" id="ARBA00023038"/>
    </source>
</evidence>
<dbReference type="EMBL" id="BLZA01000028">
    <property type="protein sequence ID" value="GHJ88133.1"/>
    <property type="molecule type" value="Genomic_DNA"/>
</dbReference>
<evidence type="ECO:0000256" key="5">
    <source>
        <dbReference type="PROSITE-ProRule" id="PRU00125"/>
    </source>
</evidence>
<feature type="region of interest" description="Disordered" evidence="6">
    <location>
        <begin position="815"/>
        <end position="839"/>
    </location>
</feature>
<feature type="compositionally biased region" description="Polar residues" evidence="6">
    <location>
        <begin position="434"/>
        <end position="444"/>
    </location>
</feature>
<evidence type="ECO:0000256" key="1">
    <source>
        <dbReference type="ARBA" id="ARBA00022723"/>
    </source>
</evidence>
<dbReference type="PROSITE" id="PS50023">
    <property type="entry name" value="LIM_DOMAIN_2"/>
    <property type="match status" value="1"/>
</dbReference>
<feature type="compositionally biased region" description="Polar residues" evidence="6">
    <location>
        <begin position="509"/>
        <end position="522"/>
    </location>
</feature>
<dbReference type="Gene3D" id="2.10.110.10">
    <property type="entry name" value="Cysteine Rich Protein"/>
    <property type="match status" value="2"/>
</dbReference>
<keyword evidence="2" id="KW-0677">Repeat</keyword>
<dbReference type="GO" id="GO:0030695">
    <property type="term" value="F:GTPase regulator activity"/>
    <property type="evidence" value="ECO:0007669"/>
    <property type="project" value="UniProtKB-ARBA"/>
</dbReference>
<feature type="domain" description="LIM zinc-binding" evidence="7">
    <location>
        <begin position="682"/>
        <end position="745"/>
    </location>
</feature>
<protein>
    <recommendedName>
        <fullName evidence="7">LIM zinc-binding domain-containing protein</fullName>
    </recommendedName>
</protein>
<feature type="region of interest" description="Disordered" evidence="6">
    <location>
        <begin position="499"/>
        <end position="522"/>
    </location>
</feature>
<evidence type="ECO:0000256" key="6">
    <source>
        <dbReference type="SAM" id="MobiDB-lite"/>
    </source>
</evidence>
<feature type="region of interest" description="Disordered" evidence="6">
    <location>
        <begin position="595"/>
        <end position="618"/>
    </location>
</feature>
<evidence type="ECO:0000256" key="3">
    <source>
        <dbReference type="ARBA" id="ARBA00022833"/>
    </source>
</evidence>
<dbReference type="AlphaFoldDB" id="A0A8H3YGC4"/>
<dbReference type="CDD" id="cd08368">
    <property type="entry name" value="LIM"/>
    <property type="match status" value="2"/>
</dbReference>
<dbReference type="PANTHER" id="PTHR24205:SF16">
    <property type="entry name" value="GH01042P-RELATED"/>
    <property type="match status" value="1"/>
</dbReference>
<dbReference type="Proteomes" id="UP000620104">
    <property type="component" value="Unassembled WGS sequence"/>
</dbReference>
<name>A0A8H3YGC4_9TREE</name>
<dbReference type="OrthoDB" id="1112565at2759"/>
<keyword evidence="4 5" id="KW-0440">LIM domain</keyword>
<feature type="compositionally biased region" description="Low complexity" evidence="6">
    <location>
        <begin position="367"/>
        <end position="376"/>
    </location>
</feature>
<proteinExistence type="predicted"/>
<feature type="compositionally biased region" description="Polar residues" evidence="6">
    <location>
        <begin position="284"/>
        <end position="300"/>
    </location>
</feature>
<keyword evidence="3 5" id="KW-0862">Zinc</keyword>
<organism evidence="8 9">
    <name type="scientific">Naganishia liquefaciens</name>
    <dbReference type="NCBI Taxonomy" id="104408"/>
    <lineage>
        <taxon>Eukaryota</taxon>
        <taxon>Fungi</taxon>
        <taxon>Dikarya</taxon>
        <taxon>Basidiomycota</taxon>
        <taxon>Agaricomycotina</taxon>
        <taxon>Tremellomycetes</taxon>
        <taxon>Filobasidiales</taxon>
        <taxon>Filobasidiaceae</taxon>
        <taxon>Naganishia</taxon>
    </lineage>
</organism>
<dbReference type="PROSITE" id="PS00478">
    <property type="entry name" value="LIM_DOMAIN_1"/>
    <property type="match status" value="1"/>
</dbReference>
<evidence type="ECO:0000313" key="8">
    <source>
        <dbReference type="EMBL" id="GHJ88133.1"/>
    </source>
</evidence>
<feature type="compositionally biased region" description="Basic and acidic residues" evidence="6">
    <location>
        <begin position="499"/>
        <end position="508"/>
    </location>
</feature>
<dbReference type="SMART" id="SM00132">
    <property type="entry name" value="LIM"/>
    <property type="match status" value="2"/>
</dbReference>
<dbReference type="GO" id="GO:0046872">
    <property type="term" value="F:metal ion binding"/>
    <property type="evidence" value="ECO:0007669"/>
    <property type="project" value="UniProtKB-KW"/>
</dbReference>
<dbReference type="SUPFAM" id="SSF57716">
    <property type="entry name" value="Glucocorticoid receptor-like (DNA-binding domain)"/>
    <property type="match status" value="2"/>
</dbReference>
<dbReference type="GO" id="GO:0005634">
    <property type="term" value="C:nucleus"/>
    <property type="evidence" value="ECO:0007669"/>
    <property type="project" value="TreeGrafter"/>
</dbReference>
<reference evidence="8" key="1">
    <citation type="submission" date="2020-07" db="EMBL/GenBank/DDBJ databases">
        <title>Draft Genome Sequence of a Deep-Sea Yeast, Naganishia (Cryptococcus) liquefaciens strain N6.</title>
        <authorList>
            <person name="Han Y.W."/>
            <person name="Kajitani R."/>
            <person name="Morimoto H."/>
            <person name="Parhat M."/>
            <person name="Tsubouchi H."/>
            <person name="Bakenova O."/>
            <person name="Ogata M."/>
            <person name="Argunhan B."/>
            <person name="Aoki R."/>
            <person name="Kajiwara S."/>
            <person name="Itoh T."/>
            <person name="Iwasaki H."/>
        </authorList>
    </citation>
    <scope>NUCLEOTIDE SEQUENCE</scope>
    <source>
        <strain evidence="8">N6</strain>
    </source>
</reference>
<dbReference type="InterPro" id="IPR001781">
    <property type="entry name" value="Znf_LIM"/>
</dbReference>
<feature type="region of interest" description="Disordered" evidence="6">
    <location>
        <begin position="317"/>
        <end position="398"/>
    </location>
</feature>
<feature type="compositionally biased region" description="Polar residues" evidence="6">
    <location>
        <begin position="176"/>
        <end position="186"/>
    </location>
</feature>
<comment type="caution">
    <text evidence="8">The sequence shown here is derived from an EMBL/GenBank/DDBJ whole genome shotgun (WGS) entry which is preliminary data.</text>
</comment>
<evidence type="ECO:0000259" key="7">
    <source>
        <dbReference type="PROSITE" id="PS50023"/>
    </source>
</evidence>
<dbReference type="GO" id="GO:0003712">
    <property type="term" value="F:transcription coregulator activity"/>
    <property type="evidence" value="ECO:0007669"/>
    <property type="project" value="TreeGrafter"/>
</dbReference>
<keyword evidence="9" id="KW-1185">Reference proteome</keyword>
<accession>A0A8H3YGC4</accession>
<sequence length="839" mass="90155">MSLAPPQPHHNSNPRLSSVLPGITCSTCAAQIPLGHLGDHVCADARRQPARQPAPAALPVGGTSSLSARTPMPLKIDLGVVSNWTDQVRKGAGEAGMAGVGRRGFGMDYDGTPSPTFLHPLRAHTPPHAYISSGPSTHQAQNASSPYFIAAQAAAAAVPPSAHLDTSIPDRAPSPLATSRDPTQTRFHPPGSYNASTHEPMVSPPGVPQTATSNATISYTTATEMSPRDPSTMTMLMSSVKGKGPAYPRPSVTPAEYTHQQQQQRQRMPGGTSGRPVVELQERPGSTSKGPLKVVNTTPRPESIDAFQKETGALSKVAGSRLASGPTTTDISTSGTLSPLRDSLPEHSKWNTLRRSLRRGPSFNGTSAASSSPALAIPEITRPEDSGRAGQKSAERDSLEQLQDLLTSGSTDKMQFLERYKQMAEAGGARSLPMSRSLSNQSPTDGGAGTFGRLQAQDITGRAEALGSSVDEATTTKSLSMVRLEEAYVDDDRAHGFHNLRSDADRPTTRVQDNGSISSIDSAQADKIRMGEADLLTPSTSMDRLAEIAPGGKQTGASRGEASWEDQDAVEGLLDKPKETASDFEFDHMFSPNLSQATSGQSSRFRRESAASSLLAPSDSISTPGINDKFHIDYTVTAAVQARLKPGSKACQKCGQSLKGKRFIERDGMLLCEPDWKEMFLPKCRRCEKAIETSAVSSRDGQLKGKWHRACFSCYRCSAAFEGDSFYVHDDKPYCQLHYHEANGSLCASQQCGKPIEGPCLLTADNLRFHPGHLKCDYGSGHRPCGDPMIDYYEIGTLKVCERHKDSALSDTIKRGQRTRSGEMTAKAEKRRTRIIDSK</sequence>
<feature type="compositionally biased region" description="Basic and acidic residues" evidence="6">
    <location>
        <begin position="381"/>
        <end position="398"/>
    </location>
</feature>
<evidence type="ECO:0000256" key="2">
    <source>
        <dbReference type="ARBA" id="ARBA00022737"/>
    </source>
</evidence>
<keyword evidence="1 5" id="KW-0479">Metal-binding</keyword>
<gene>
    <name evidence="8" type="ORF">NliqN6_4535</name>
</gene>
<dbReference type="PANTHER" id="PTHR24205">
    <property type="entry name" value="FOUR AND A HALF LIM DOMAINS PROTEIN"/>
    <property type="match status" value="1"/>
</dbReference>